<feature type="transmembrane region" description="Helical" evidence="8">
    <location>
        <begin position="100"/>
        <end position="122"/>
    </location>
</feature>
<proteinExistence type="inferred from homology"/>
<dbReference type="PANTHER" id="PTHR30269">
    <property type="entry name" value="TRANSMEMBRANE PROTEIN YFCA"/>
    <property type="match status" value="1"/>
</dbReference>
<evidence type="ECO:0000256" key="6">
    <source>
        <dbReference type="ARBA" id="ARBA00022989"/>
    </source>
</evidence>
<feature type="transmembrane region" description="Helical" evidence="8">
    <location>
        <begin position="157"/>
        <end position="175"/>
    </location>
</feature>
<keyword evidence="3" id="KW-0813">Transport</keyword>
<feature type="transmembrane region" description="Helical" evidence="8">
    <location>
        <begin position="212"/>
        <end position="229"/>
    </location>
</feature>
<feature type="transmembrane region" description="Helical" evidence="8">
    <location>
        <begin position="74"/>
        <end position="94"/>
    </location>
</feature>
<evidence type="ECO:0000313" key="9">
    <source>
        <dbReference type="EMBL" id="GLV58014.1"/>
    </source>
</evidence>
<dbReference type="Pfam" id="PF01925">
    <property type="entry name" value="TauE"/>
    <property type="match status" value="1"/>
</dbReference>
<evidence type="ECO:0000256" key="5">
    <source>
        <dbReference type="ARBA" id="ARBA00022692"/>
    </source>
</evidence>
<evidence type="ECO:0000256" key="4">
    <source>
        <dbReference type="ARBA" id="ARBA00022475"/>
    </source>
</evidence>
<protein>
    <recommendedName>
        <fullName evidence="8">Probable membrane transporter protein</fullName>
    </recommendedName>
</protein>
<dbReference type="PANTHER" id="PTHR30269:SF0">
    <property type="entry name" value="MEMBRANE TRANSPORTER PROTEIN YFCA-RELATED"/>
    <property type="match status" value="1"/>
</dbReference>
<keyword evidence="6 8" id="KW-1133">Transmembrane helix</keyword>
<feature type="transmembrane region" description="Helical" evidence="8">
    <location>
        <begin position="31"/>
        <end position="53"/>
    </location>
</feature>
<keyword evidence="10" id="KW-1185">Reference proteome</keyword>
<comment type="subcellular location">
    <subcellularLocation>
        <location evidence="1 8">Cell membrane</location>
        <topology evidence="1 8">Multi-pass membrane protein</topology>
    </subcellularLocation>
</comment>
<feature type="transmembrane region" description="Helical" evidence="8">
    <location>
        <begin position="236"/>
        <end position="254"/>
    </location>
</feature>
<evidence type="ECO:0000256" key="3">
    <source>
        <dbReference type="ARBA" id="ARBA00022448"/>
    </source>
</evidence>
<keyword evidence="5 8" id="KW-0812">Transmembrane</keyword>
<keyword evidence="7 8" id="KW-0472">Membrane</keyword>
<dbReference type="EMBL" id="BSRI01000002">
    <property type="protein sequence ID" value="GLV58014.1"/>
    <property type="molecule type" value="Genomic_DNA"/>
</dbReference>
<evidence type="ECO:0000256" key="7">
    <source>
        <dbReference type="ARBA" id="ARBA00023136"/>
    </source>
</evidence>
<dbReference type="Proteomes" id="UP001344906">
    <property type="component" value="Unassembled WGS sequence"/>
</dbReference>
<name>A0ABQ6FUS0_9CHLR</name>
<dbReference type="InterPro" id="IPR002781">
    <property type="entry name" value="TM_pro_TauE-like"/>
</dbReference>
<evidence type="ECO:0000313" key="10">
    <source>
        <dbReference type="Proteomes" id="UP001344906"/>
    </source>
</evidence>
<dbReference type="RefSeq" id="WP_338254109.1">
    <property type="nucleotide sequence ID" value="NZ_BSRI01000002.1"/>
</dbReference>
<evidence type="ECO:0000256" key="2">
    <source>
        <dbReference type="ARBA" id="ARBA00009142"/>
    </source>
</evidence>
<feature type="transmembrane region" description="Helical" evidence="8">
    <location>
        <begin position="187"/>
        <end position="206"/>
    </location>
</feature>
<evidence type="ECO:0000256" key="8">
    <source>
        <dbReference type="RuleBase" id="RU363041"/>
    </source>
</evidence>
<feature type="transmembrane region" description="Helical" evidence="8">
    <location>
        <begin position="134"/>
        <end position="151"/>
    </location>
</feature>
<gene>
    <name evidence="9" type="ORF">KDH_48480</name>
</gene>
<comment type="similarity">
    <text evidence="2 8">Belongs to the 4-toluene sulfonate uptake permease (TSUP) (TC 2.A.102) family.</text>
</comment>
<organism evidence="9 10">
    <name type="scientific">Dictyobacter halimunensis</name>
    <dbReference type="NCBI Taxonomy" id="3026934"/>
    <lineage>
        <taxon>Bacteria</taxon>
        <taxon>Bacillati</taxon>
        <taxon>Chloroflexota</taxon>
        <taxon>Ktedonobacteria</taxon>
        <taxon>Ktedonobacterales</taxon>
        <taxon>Dictyobacteraceae</taxon>
        <taxon>Dictyobacter</taxon>
    </lineage>
</organism>
<evidence type="ECO:0000256" key="1">
    <source>
        <dbReference type="ARBA" id="ARBA00004651"/>
    </source>
</evidence>
<accession>A0ABQ6FUS0</accession>
<reference evidence="9 10" key="1">
    <citation type="submission" date="2023-02" db="EMBL/GenBank/DDBJ databases">
        <title>Dictyobacter halimunensis sp. nov., a new member of the class Ktedonobacteria from forest soil in a geothermal area.</title>
        <authorList>
            <person name="Rachmania M.K."/>
            <person name="Ningsih F."/>
            <person name="Sakai Y."/>
            <person name="Yabe S."/>
            <person name="Yokota A."/>
            <person name="Sjamsuridzal W."/>
        </authorList>
    </citation>
    <scope>NUCLEOTIDE SEQUENCE [LARGE SCALE GENOMIC DNA]</scope>
    <source>
        <strain evidence="9 10">S3.2.2.5</strain>
    </source>
</reference>
<dbReference type="InterPro" id="IPR052017">
    <property type="entry name" value="TSUP"/>
</dbReference>
<comment type="caution">
    <text evidence="9">The sequence shown here is derived from an EMBL/GenBank/DDBJ whole genome shotgun (WGS) entry which is preliminary data.</text>
</comment>
<keyword evidence="4 8" id="KW-1003">Cell membrane</keyword>
<sequence length="257" mass="27393">MSLPTILLLFLVAIVGGTLNAVAGGGSFFTFPALIFANVQSVVANATSTVALWPGSVASAGAYRNELKMIDRRLLIVLVVTSLIGGVLGAFLLLLTPPSIFTTLIPYLLLIATLLFTFSGPVTKRLRLRRIEKTTLSVRQLVGMSVAQLVIAVYGGYFGGGIGILMLATLALMGLENIHVMNGLKTVLASCINGVAVITFIVAGAIYWPAAIVMVVGAIIGGYGGAYFARKIDQRWIRYFVIAVGFVMTLYFFIKTH</sequence>